<dbReference type="Proteomes" id="UP000735302">
    <property type="component" value="Unassembled WGS sequence"/>
</dbReference>
<protein>
    <submittedName>
        <fullName evidence="2">Uncharacterized protein</fullName>
    </submittedName>
</protein>
<comment type="caution">
    <text evidence="2">The sequence shown here is derived from an EMBL/GenBank/DDBJ whole genome shotgun (WGS) entry which is preliminary data.</text>
</comment>
<dbReference type="AlphaFoldDB" id="A0AAV4CJ02"/>
<feature type="compositionally biased region" description="Basic and acidic residues" evidence="1">
    <location>
        <begin position="16"/>
        <end position="25"/>
    </location>
</feature>
<gene>
    <name evidence="2" type="ORF">PoB_005815200</name>
</gene>
<accession>A0AAV4CJ02</accession>
<organism evidence="2 3">
    <name type="scientific">Plakobranchus ocellatus</name>
    <dbReference type="NCBI Taxonomy" id="259542"/>
    <lineage>
        <taxon>Eukaryota</taxon>
        <taxon>Metazoa</taxon>
        <taxon>Spiralia</taxon>
        <taxon>Lophotrochozoa</taxon>
        <taxon>Mollusca</taxon>
        <taxon>Gastropoda</taxon>
        <taxon>Heterobranchia</taxon>
        <taxon>Euthyneura</taxon>
        <taxon>Panpulmonata</taxon>
        <taxon>Sacoglossa</taxon>
        <taxon>Placobranchoidea</taxon>
        <taxon>Plakobranchidae</taxon>
        <taxon>Plakobranchus</taxon>
    </lineage>
</organism>
<sequence>MRDSGESSGAQLRQPPSDRRKETKTQRRNKRNPACVQTWFCSALSCRGDHSEGNFMKMQLRVTGQNAGNIVIKLTALCNRKILREVKTSTELGNVGGTVASESAVRSAGTLLSRVRVPPSTPWPDEGPESLRSPCCGWAIRKNQTSPEHLDLKLFDVH</sequence>
<keyword evidence="3" id="KW-1185">Reference proteome</keyword>
<evidence type="ECO:0000256" key="1">
    <source>
        <dbReference type="SAM" id="MobiDB-lite"/>
    </source>
</evidence>
<proteinExistence type="predicted"/>
<name>A0AAV4CJ02_9GAST</name>
<dbReference type="EMBL" id="BLXT01006411">
    <property type="protein sequence ID" value="GFO31647.1"/>
    <property type="molecule type" value="Genomic_DNA"/>
</dbReference>
<feature type="compositionally biased region" description="Polar residues" evidence="1">
    <location>
        <begin position="1"/>
        <end position="11"/>
    </location>
</feature>
<feature type="region of interest" description="Disordered" evidence="1">
    <location>
        <begin position="1"/>
        <end position="30"/>
    </location>
</feature>
<reference evidence="2 3" key="1">
    <citation type="journal article" date="2021" name="Elife">
        <title>Chloroplast acquisition without the gene transfer in kleptoplastic sea slugs, Plakobranchus ocellatus.</title>
        <authorList>
            <person name="Maeda T."/>
            <person name="Takahashi S."/>
            <person name="Yoshida T."/>
            <person name="Shimamura S."/>
            <person name="Takaki Y."/>
            <person name="Nagai Y."/>
            <person name="Toyoda A."/>
            <person name="Suzuki Y."/>
            <person name="Arimoto A."/>
            <person name="Ishii H."/>
            <person name="Satoh N."/>
            <person name="Nishiyama T."/>
            <person name="Hasebe M."/>
            <person name="Maruyama T."/>
            <person name="Minagawa J."/>
            <person name="Obokata J."/>
            <person name="Shigenobu S."/>
        </authorList>
    </citation>
    <scope>NUCLEOTIDE SEQUENCE [LARGE SCALE GENOMIC DNA]</scope>
</reference>
<evidence type="ECO:0000313" key="2">
    <source>
        <dbReference type="EMBL" id="GFO31647.1"/>
    </source>
</evidence>
<evidence type="ECO:0000313" key="3">
    <source>
        <dbReference type="Proteomes" id="UP000735302"/>
    </source>
</evidence>